<organism evidence="1 2">
    <name type="scientific">Funneliformis geosporum</name>
    <dbReference type="NCBI Taxonomy" id="1117311"/>
    <lineage>
        <taxon>Eukaryota</taxon>
        <taxon>Fungi</taxon>
        <taxon>Fungi incertae sedis</taxon>
        <taxon>Mucoromycota</taxon>
        <taxon>Glomeromycotina</taxon>
        <taxon>Glomeromycetes</taxon>
        <taxon>Glomerales</taxon>
        <taxon>Glomeraceae</taxon>
        <taxon>Funneliformis</taxon>
    </lineage>
</organism>
<evidence type="ECO:0000313" key="2">
    <source>
        <dbReference type="Proteomes" id="UP001153678"/>
    </source>
</evidence>
<dbReference type="EMBL" id="CAMKVN010017144">
    <property type="protein sequence ID" value="CAI2197816.1"/>
    <property type="molecule type" value="Genomic_DNA"/>
</dbReference>
<sequence length="57" mass="6758">KLNLQSQCIVKFEEKFFKPIYEFLISYDTIPRIYNSDDILTLPPLPPDNDAHEMLDQ</sequence>
<feature type="non-terminal residue" evidence="1">
    <location>
        <position position="1"/>
    </location>
</feature>
<evidence type="ECO:0000313" key="1">
    <source>
        <dbReference type="EMBL" id="CAI2197816.1"/>
    </source>
</evidence>
<protein>
    <submittedName>
        <fullName evidence="1">17607_t:CDS:1</fullName>
    </submittedName>
</protein>
<name>A0A9W4T9M4_9GLOM</name>
<keyword evidence="2" id="KW-1185">Reference proteome</keyword>
<accession>A0A9W4T9M4</accession>
<dbReference type="Proteomes" id="UP001153678">
    <property type="component" value="Unassembled WGS sequence"/>
</dbReference>
<reference evidence="1" key="1">
    <citation type="submission" date="2022-08" db="EMBL/GenBank/DDBJ databases">
        <authorList>
            <person name="Kallberg Y."/>
            <person name="Tangrot J."/>
            <person name="Rosling A."/>
        </authorList>
    </citation>
    <scope>NUCLEOTIDE SEQUENCE</scope>
    <source>
        <strain evidence="1">Wild A</strain>
    </source>
</reference>
<proteinExistence type="predicted"/>
<dbReference type="AlphaFoldDB" id="A0A9W4T9M4"/>
<feature type="non-terminal residue" evidence="1">
    <location>
        <position position="57"/>
    </location>
</feature>
<gene>
    <name evidence="1" type="ORF">FWILDA_LOCUS18264</name>
</gene>
<comment type="caution">
    <text evidence="1">The sequence shown here is derived from an EMBL/GenBank/DDBJ whole genome shotgun (WGS) entry which is preliminary data.</text>
</comment>